<protein>
    <submittedName>
        <fullName evidence="1">Uncharacterized protein</fullName>
    </submittedName>
</protein>
<sequence>MTDYYHAILNRLRGETDDLRGVANSRLDWYGLDAVLDLYHRTAGEDREAFVQAAGQILAEGEQPVEVIAQLLYLVTSLDLTQVEPSIKRLRQKAIANQEPLRGVIANYFAFRELRQHHAPAP</sequence>
<reference evidence="1 2" key="2">
    <citation type="journal article" date="2010" name="Stand. Genomic Sci.">
        <title>Complete genome sequence of Desulfohalobium retbaense type strain (HR(100)).</title>
        <authorList>
            <person name="Spring S."/>
            <person name="Nolan M."/>
            <person name="Lapidus A."/>
            <person name="Glavina Del Rio T."/>
            <person name="Copeland A."/>
            <person name="Tice H."/>
            <person name="Cheng J.F."/>
            <person name="Lucas S."/>
            <person name="Land M."/>
            <person name="Chen F."/>
            <person name="Bruce D."/>
            <person name="Goodwin L."/>
            <person name="Pitluck S."/>
            <person name="Ivanova N."/>
            <person name="Mavromatis K."/>
            <person name="Mikhailova N."/>
            <person name="Pati A."/>
            <person name="Chen A."/>
            <person name="Palaniappan K."/>
            <person name="Hauser L."/>
            <person name="Chang Y.J."/>
            <person name="Jeffries C.D."/>
            <person name="Munk C."/>
            <person name="Kiss H."/>
            <person name="Chain P."/>
            <person name="Han C."/>
            <person name="Brettin T."/>
            <person name="Detter J.C."/>
            <person name="Schuler E."/>
            <person name="Goker M."/>
            <person name="Rohde M."/>
            <person name="Bristow J."/>
            <person name="Eisen J.A."/>
            <person name="Markowitz V."/>
            <person name="Hugenholtz P."/>
            <person name="Kyrpides N.C."/>
            <person name="Klenk H.P."/>
        </authorList>
    </citation>
    <scope>NUCLEOTIDE SEQUENCE [LARGE SCALE GENOMIC DNA]</scope>
    <source>
        <strain evidence="2">ATCC 49802 / DSM 20745 / S 6022</strain>
    </source>
</reference>
<dbReference type="EMBL" id="CP001824">
    <property type="protein sequence ID" value="ACZ40462.1"/>
    <property type="molecule type" value="Genomic_DNA"/>
</dbReference>
<dbReference type="KEGG" id="sti:Sthe_3061"/>
<evidence type="ECO:0000313" key="2">
    <source>
        <dbReference type="Proteomes" id="UP000002027"/>
    </source>
</evidence>
<dbReference type="AlphaFoldDB" id="D1C9G9"/>
<name>D1C9G9_SPHTD</name>
<keyword evidence="2" id="KW-1185">Reference proteome</keyword>
<proteinExistence type="predicted"/>
<evidence type="ECO:0000313" key="1">
    <source>
        <dbReference type="EMBL" id="ACZ40462.1"/>
    </source>
</evidence>
<accession>D1C9G9</accession>
<dbReference type="HOGENOM" id="CLU_2025268_0_0_0"/>
<dbReference type="RefSeq" id="WP_012873497.1">
    <property type="nucleotide sequence ID" value="NC_013524.1"/>
</dbReference>
<dbReference type="Proteomes" id="UP000002027">
    <property type="component" value="Chromosome 2"/>
</dbReference>
<reference evidence="2" key="1">
    <citation type="submission" date="2009-11" db="EMBL/GenBank/DDBJ databases">
        <title>The complete chromosome 2 of Sphaerobacter thermophilus DSM 20745.</title>
        <authorList>
            <person name="Lucas S."/>
            <person name="Copeland A."/>
            <person name="Lapidus A."/>
            <person name="Glavina del Rio T."/>
            <person name="Dalin E."/>
            <person name="Tice H."/>
            <person name="Bruce D."/>
            <person name="Goodwin L."/>
            <person name="Pitluck S."/>
            <person name="Kyrpides N."/>
            <person name="Mavromatis K."/>
            <person name="Ivanova N."/>
            <person name="Mikhailova N."/>
            <person name="LaButti K.M."/>
            <person name="Clum A."/>
            <person name="Sun H.I."/>
            <person name="Brettin T."/>
            <person name="Detter J.C."/>
            <person name="Han C."/>
            <person name="Larimer F."/>
            <person name="Land M."/>
            <person name="Hauser L."/>
            <person name="Markowitz V."/>
            <person name="Cheng J.F."/>
            <person name="Hugenholtz P."/>
            <person name="Woyke T."/>
            <person name="Wu D."/>
            <person name="Steenblock K."/>
            <person name="Schneider S."/>
            <person name="Pukall R."/>
            <person name="Goeker M."/>
            <person name="Klenk H.P."/>
            <person name="Eisen J.A."/>
        </authorList>
    </citation>
    <scope>NUCLEOTIDE SEQUENCE [LARGE SCALE GENOMIC DNA]</scope>
    <source>
        <strain evidence="2">ATCC 49802 / DSM 20745 / S 6022</strain>
    </source>
</reference>
<dbReference type="InParanoid" id="D1C9G9"/>
<gene>
    <name evidence="1" type="ordered locus">Sthe_3061</name>
</gene>
<organism evidence="1 2">
    <name type="scientific">Sphaerobacter thermophilus (strain ATCC 49802 / DSM 20745 / KCCM 41009 / NCIMB 13125 / S 6022)</name>
    <dbReference type="NCBI Taxonomy" id="479434"/>
    <lineage>
        <taxon>Bacteria</taxon>
        <taxon>Pseudomonadati</taxon>
        <taxon>Thermomicrobiota</taxon>
        <taxon>Thermomicrobia</taxon>
        <taxon>Sphaerobacterales</taxon>
        <taxon>Sphaerobacterineae</taxon>
        <taxon>Sphaerobacteraceae</taxon>
        <taxon>Sphaerobacter</taxon>
    </lineage>
</organism>
<dbReference type="STRING" id="479434.Sthe_3061"/>